<name>A0A0V0HS11_SOLCH</name>
<organism evidence="2">
    <name type="scientific">Solanum chacoense</name>
    <name type="common">Chaco potato</name>
    <dbReference type="NCBI Taxonomy" id="4108"/>
    <lineage>
        <taxon>Eukaryota</taxon>
        <taxon>Viridiplantae</taxon>
        <taxon>Streptophyta</taxon>
        <taxon>Embryophyta</taxon>
        <taxon>Tracheophyta</taxon>
        <taxon>Spermatophyta</taxon>
        <taxon>Magnoliopsida</taxon>
        <taxon>eudicotyledons</taxon>
        <taxon>Gunneridae</taxon>
        <taxon>Pentapetalae</taxon>
        <taxon>asterids</taxon>
        <taxon>lamiids</taxon>
        <taxon>Solanales</taxon>
        <taxon>Solanaceae</taxon>
        <taxon>Solanoideae</taxon>
        <taxon>Solaneae</taxon>
        <taxon>Solanum</taxon>
    </lineage>
</organism>
<dbReference type="EMBL" id="GEDG01015815">
    <property type="protein sequence ID" value="JAP23122.1"/>
    <property type="molecule type" value="Transcribed_RNA"/>
</dbReference>
<sequence length="86" mass="9568">MLFSRQRVKNVDSAICCLLVESTKEASCYGVGVNLPRQQALARRESSSAARKGQIPKIQCTYLECMLFMILLIYALLMLGKISAPQ</sequence>
<keyword evidence="1" id="KW-1133">Transmembrane helix</keyword>
<evidence type="ECO:0000313" key="2">
    <source>
        <dbReference type="EMBL" id="JAP23122.1"/>
    </source>
</evidence>
<keyword evidence="1" id="KW-0812">Transmembrane</keyword>
<reference evidence="2" key="1">
    <citation type="submission" date="2015-12" db="EMBL/GenBank/DDBJ databases">
        <title>Gene expression during late stages of embryo sac development: a critical building block for successful pollen-pistil interactions.</title>
        <authorList>
            <person name="Liu Y."/>
            <person name="Joly V."/>
            <person name="Sabar M."/>
            <person name="Matton D.P."/>
        </authorList>
    </citation>
    <scope>NUCLEOTIDE SEQUENCE</scope>
</reference>
<keyword evidence="1" id="KW-0472">Membrane</keyword>
<accession>A0A0V0HS11</accession>
<evidence type="ECO:0000256" key="1">
    <source>
        <dbReference type="SAM" id="Phobius"/>
    </source>
</evidence>
<feature type="transmembrane region" description="Helical" evidence="1">
    <location>
        <begin position="61"/>
        <end position="80"/>
    </location>
</feature>
<dbReference type="AlphaFoldDB" id="A0A0V0HS11"/>
<protein>
    <submittedName>
        <fullName evidence="2">Putative ovule protein</fullName>
    </submittedName>
</protein>
<proteinExistence type="predicted"/>